<evidence type="ECO:0000259" key="1">
    <source>
        <dbReference type="Pfam" id="PF06114"/>
    </source>
</evidence>
<dbReference type="InterPro" id="IPR010359">
    <property type="entry name" value="IrrE_HExxH"/>
</dbReference>
<evidence type="ECO:0000313" key="2">
    <source>
        <dbReference type="EMBL" id="MBP2621156.1"/>
    </source>
</evidence>
<protein>
    <submittedName>
        <fullName evidence="2">ImmA/IrrE family metallo-endopeptidase</fullName>
    </submittedName>
</protein>
<comment type="caution">
    <text evidence="2">The sequence shown here is derived from an EMBL/GenBank/DDBJ whole genome shotgun (WGS) entry which is preliminary data.</text>
</comment>
<keyword evidence="3" id="KW-1185">Reference proteome</keyword>
<dbReference type="RefSeq" id="WP_209551399.1">
    <property type="nucleotide sequence ID" value="NZ_QFAY01000013.1"/>
</dbReference>
<feature type="domain" description="IrrE N-terminal-like" evidence="1">
    <location>
        <begin position="12"/>
        <end position="94"/>
    </location>
</feature>
<accession>A0ABS5AXI5</accession>
<name>A0ABS5AXI5_9STRE</name>
<dbReference type="Gene3D" id="1.10.10.2910">
    <property type="match status" value="1"/>
</dbReference>
<reference evidence="2 3" key="1">
    <citation type="submission" date="2018-05" db="EMBL/GenBank/DDBJ databases">
        <title>Draft genome sequence of Streptococcus panodentis CCUG 70867T.</title>
        <authorList>
            <person name="Salva-Serra F."/>
            <person name="Mendez V."/>
            <person name="Jaen-Luchoro D."/>
            <person name="Gonzales-Siles L."/>
            <person name="Karlsson R."/>
            <person name="Engstrom-Jakobsson H."/>
            <person name="Busquets A."/>
            <person name="Gomila M."/>
            <person name="Pineiro-Iglesias B."/>
            <person name="Bennasar-Figueras A."/>
            <person name="Seeger M."/>
            <person name="Moore E."/>
        </authorList>
    </citation>
    <scope>NUCLEOTIDE SEQUENCE [LARGE SCALE GENOMIC DNA]</scope>
    <source>
        <strain evidence="2 3">CCUG 70867</strain>
    </source>
</reference>
<sequence>MNEKELLEHYQVSLQTFDPDQWSRNGFYDAGTRTIFINSALSPEKRHQVLLHELGHLGHTSTAYNYAATRCENEANRFMIRRLVQEELAKYDDSATFNWFNFAKKYNLKTTTDELMIQDEYLKFAEGL</sequence>
<dbReference type="EMBL" id="QFAY01000013">
    <property type="protein sequence ID" value="MBP2621156.1"/>
    <property type="molecule type" value="Genomic_DNA"/>
</dbReference>
<proteinExistence type="predicted"/>
<dbReference type="Pfam" id="PF06114">
    <property type="entry name" value="Peptidase_M78"/>
    <property type="match status" value="1"/>
</dbReference>
<gene>
    <name evidence="2" type="ORF">DHL47_07475</name>
</gene>
<dbReference type="Proteomes" id="UP001519349">
    <property type="component" value="Unassembled WGS sequence"/>
</dbReference>
<evidence type="ECO:0000313" key="3">
    <source>
        <dbReference type="Proteomes" id="UP001519349"/>
    </source>
</evidence>
<organism evidence="2 3">
    <name type="scientific">Streptococcus panodentis</name>
    <dbReference type="NCBI Taxonomy" id="1581472"/>
    <lineage>
        <taxon>Bacteria</taxon>
        <taxon>Bacillati</taxon>
        <taxon>Bacillota</taxon>
        <taxon>Bacilli</taxon>
        <taxon>Lactobacillales</taxon>
        <taxon>Streptococcaceae</taxon>
        <taxon>Streptococcus</taxon>
    </lineage>
</organism>